<gene>
    <name evidence="1" type="ORF">NZD86_09580</name>
</gene>
<proteinExistence type="predicted"/>
<keyword evidence="2" id="KW-1185">Reference proteome</keyword>
<sequence>MTIAENTISVIEYLREKMILTANQTGDLLHEDVIRVSQQLDLYLVQSQLQRASAGEQTFSEGNEWPLLPSGSEIFFSVPWQPGKVKRHLKVVGCAP</sequence>
<dbReference type="Proteomes" id="UP001164803">
    <property type="component" value="Chromosome"/>
</dbReference>
<organism evidence="1 2">
    <name type="scientific">Alicyclobacillus dauci</name>
    <dbReference type="NCBI Taxonomy" id="1475485"/>
    <lineage>
        <taxon>Bacteria</taxon>
        <taxon>Bacillati</taxon>
        <taxon>Bacillota</taxon>
        <taxon>Bacilli</taxon>
        <taxon>Bacillales</taxon>
        <taxon>Alicyclobacillaceae</taxon>
        <taxon>Alicyclobacillus</taxon>
    </lineage>
</organism>
<dbReference type="Gene3D" id="4.10.280.10">
    <property type="entry name" value="Helix-loop-helix DNA-binding domain"/>
    <property type="match status" value="1"/>
</dbReference>
<evidence type="ECO:0000313" key="1">
    <source>
        <dbReference type="EMBL" id="WAH38701.1"/>
    </source>
</evidence>
<dbReference type="InterPro" id="IPR037208">
    <property type="entry name" value="Spo0E-like_sf"/>
</dbReference>
<accession>A0ABY6Z742</accession>
<dbReference type="RefSeq" id="WP_268046287.1">
    <property type="nucleotide sequence ID" value="NZ_CP104064.1"/>
</dbReference>
<dbReference type="InterPro" id="IPR018540">
    <property type="entry name" value="Spo0E-like"/>
</dbReference>
<dbReference type="SUPFAM" id="SSF140500">
    <property type="entry name" value="BAS1536-like"/>
    <property type="match status" value="1"/>
</dbReference>
<dbReference type="InterPro" id="IPR036638">
    <property type="entry name" value="HLH_DNA-bd_sf"/>
</dbReference>
<dbReference type="Pfam" id="PF09388">
    <property type="entry name" value="SpoOE-like"/>
    <property type="match status" value="1"/>
</dbReference>
<protein>
    <submittedName>
        <fullName evidence="1">Aspartyl-phosphate phosphatase Spo0E family protein</fullName>
    </submittedName>
</protein>
<dbReference type="EMBL" id="CP104064">
    <property type="protein sequence ID" value="WAH38701.1"/>
    <property type="molecule type" value="Genomic_DNA"/>
</dbReference>
<name>A0ABY6Z742_9BACL</name>
<reference evidence="1" key="1">
    <citation type="submission" date="2022-08" db="EMBL/GenBank/DDBJ databases">
        <title>Alicyclobacillus dauci DSM2870, complete genome.</title>
        <authorList>
            <person name="Wang Q."/>
            <person name="Cai R."/>
            <person name="Wang Z."/>
        </authorList>
    </citation>
    <scope>NUCLEOTIDE SEQUENCE</scope>
    <source>
        <strain evidence="1">DSM 28700</strain>
    </source>
</reference>
<evidence type="ECO:0000313" key="2">
    <source>
        <dbReference type="Proteomes" id="UP001164803"/>
    </source>
</evidence>